<dbReference type="Gene3D" id="3.90.190.10">
    <property type="entry name" value="Protein tyrosine phosphatase superfamily"/>
    <property type="match status" value="1"/>
</dbReference>
<comment type="similarity">
    <text evidence="1">Belongs to the protein-tyrosine phosphatase family.</text>
</comment>
<dbReference type="InterPro" id="IPR016130">
    <property type="entry name" value="Tyr_Pase_AS"/>
</dbReference>
<sequence>MPNSQVVESATVTNLRDLGGISLPNGGRVRPRTAFRSGQLDRLDPRGDPAVAALGIRTVVDLRTAFERASRPDRVPAGANLLVADVMADTSGAGAANRLGAAMADPATANRTLGGGRARQALEKDYRGFVTSASARAAYKQLLTALARPEGGPVLFHCTAGKDRTGWGASLILLLLGADRQTVLAEYLAAGPAVRAAFAPQVAAFTSAGGDPEIADAVIGVHPSYLEAAIGTMTDVWGDVESYVRAGLGLKDETVDALRARLTA</sequence>
<feature type="domain" description="Tyrosine specific protein phosphatases" evidence="2">
    <location>
        <begin position="140"/>
        <end position="166"/>
    </location>
</feature>
<dbReference type="PANTHER" id="PTHR31126:SF1">
    <property type="entry name" value="TYROSINE SPECIFIC PROTEIN PHOSPHATASES DOMAIN-CONTAINING PROTEIN"/>
    <property type="match status" value="1"/>
</dbReference>
<keyword evidence="4" id="KW-1185">Reference proteome</keyword>
<organism evidence="3 4">
    <name type="scientific">Kitasatospora cystarginea</name>
    <dbReference type="NCBI Taxonomy" id="58350"/>
    <lineage>
        <taxon>Bacteria</taxon>
        <taxon>Bacillati</taxon>
        <taxon>Actinomycetota</taxon>
        <taxon>Actinomycetes</taxon>
        <taxon>Kitasatosporales</taxon>
        <taxon>Streptomycetaceae</taxon>
        <taxon>Kitasatospora</taxon>
    </lineage>
</organism>
<dbReference type="InterPro" id="IPR000387">
    <property type="entry name" value="Tyr_Pase_dom"/>
</dbReference>
<dbReference type="EMBL" id="BAAATR010000038">
    <property type="protein sequence ID" value="GAA2269160.1"/>
    <property type="molecule type" value="Genomic_DNA"/>
</dbReference>
<evidence type="ECO:0000313" key="3">
    <source>
        <dbReference type="EMBL" id="GAA2269160.1"/>
    </source>
</evidence>
<protein>
    <submittedName>
        <fullName evidence="3">Tyrosine-protein phosphatase PtbB</fullName>
    </submittedName>
</protein>
<evidence type="ECO:0000256" key="1">
    <source>
        <dbReference type="ARBA" id="ARBA00009580"/>
    </source>
</evidence>
<dbReference type="PANTHER" id="PTHR31126">
    <property type="entry name" value="TYROSINE-PROTEIN PHOSPHATASE"/>
    <property type="match status" value="1"/>
</dbReference>
<dbReference type="Pfam" id="PF13350">
    <property type="entry name" value="Y_phosphatase3"/>
    <property type="match status" value="1"/>
</dbReference>
<comment type="caution">
    <text evidence="3">The sequence shown here is derived from an EMBL/GenBank/DDBJ whole genome shotgun (WGS) entry which is preliminary data.</text>
</comment>
<proteinExistence type="inferred from homology"/>
<evidence type="ECO:0000259" key="2">
    <source>
        <dbReference type="PROSITE" id="PS50056"/>
    </source>
</evidence>
<dbReference type="SUPFAM" id="SSF52799">
    <property type="entry name" value="(Phosphotyrosine protein) phosphatases II"/>
    <property type="match status" value="1"/>
</dbReference>
<dbReference type="PROSITE" id="PS00383">
    <property type="entry name" value="TYR_PHOSPHATASE_1"/>
    <property type="match status" value="1"/>
</dbReference>
<dbReference type="Proteomes" id="UP001500305">
    <property type="component" value="Unassembled WGS sequence"/>
</dbReference>
<evidence type="ECO:0000313" key="4">
    <source>
        <dbReference type="Proteomes" id="UP001500305"/>
    </source>
</evidence>
<dbReference type="InterPro" id="IPR026893">
    <property type="entry name" value="Tyr/Ser_Pase_IphP-type"/>
</dbReference>
<name>A0ABN3ESE1_9ACTN</name>
<gene>
    <name evidence="3" type="primary">ptbB</name>
    <name evidence="3" type="ORF">GCM10010430_63270</name>
</gene>
<reference evidence="3 4" key="1">
    <citation type="journal article" date="2019" name="Int. J. Syst. Evol. Microbiol.">
        <title>The Global Catalogue of Microorganisms (GCM) 10K type strain sequencing project: providing services to taxonomists for standard genome sequencing and annotation.</title>
        <authorList>
            <consortium name="The Broad Institute Genomics Platform"/>
            <consortium name="The Broad Institute Genome Sequencing Center for Infectious Disease"/>
            <person name="Wu L."/>
            <person name="Ma J."/>
        </authorList>
    </citation>
    <scope>NUCLEOTIDE SEQUENCE [LARGE SCALE GENOMIC DNA]</scope>
    <source>
        <strain evidence="3 4">JCM 7356</strain>
    </source>
</reference>
<accession>A0ABN3ESE1</accession>
<dbReference type="RefSeq" id="WP_344639968.1">
    <property type="nucleotide sequence ID" value="NZ_BAAATR010000038.1"/>
</dbReference>
<dbReference type="InterPro" id="IPR029021">
    <property type="entry name" value="Prot-tyrosine_phosphatase-like"/>
</dbReference>
<dbReference type="PROSITE" id="PS50056">
    <property type="entry name" value="TYR_PHOSPHATASE_2"/>
    <property type="match status" value="1"/>
</dbReference>